<feature type="transmembrane region" description="Helical" evidence="2">
    <location>
        <begin position="266"/>
        <end position="289"/>
    </location>
</feature>
<dbReference type="Proteomes" id="UP001164929">
    <property type="component" value="Chromosome 2"/>
</dbReference>
<keyword evidence="2" id="KW-1133">Transmembrane helix</keyword>
<dbReference type="AlphaFoldDB" id="A0AAD6RFS3"/>
<dbReference type="EMBL" id="JAQIZT010000002">
    <property type="protein sequence ID" value="KAJ7008233.1"/>
    <property type="molecule type" value="Genomic_DNA"/>
</dbReference>
<evidence type="ECO:0000256" key="2">
    <source>
        <dbReference type="SAM" id="Phobius"/>
    </source>
</evidence>
<evidence type="ECO:0000256" key="1">
    <source>
        <dbReference type="SAM" id="MobiDB-lite"/>
    </source>
</evidence>
<keyword evidence="2" id="KW-0472">Membrane</keyword>
<keyword evidence="2" id="KW-0812">Transmembrane</keyword>
<feature type="transmembrane region" description="Helical" evidence="2">
    <location>
        <begin position="309"/>
        <end position="333"/>
    </location>
</feature>
<organism evidence="3 4">
    <name type="scientific">Populus alba x Populus x berolinensis</name>
    <dbReference type="NCBI Taxonomy" id="444605"/>
    <lineage>
        <taxon>Eukaryota</taxon>
        <taxon>Viridiplantae</taxon>
        <taxon>Streptophyta</taxon>
        <taxon>Embryophyta</taxon>
        <taxon>Tracheophyta</taxon>
        <taxon>Spermatophyta</taxon>
        <taxon>Magnoliopsida</taxon>
        <taxon>eudicotyledons</taxon>
        <taxon>Gunneridae</taxon>
        <taxon>Pentapetalae</taxon>
        <taxon>rosids</taxon>
        <taxon>fabids</taxon>
        <taxon>Malpighiales</taxon>
        <taxon>Salicaceae</taxon>
        <taxon>Saliceae</taxon>
        <taxon>Populus</taxon>
    </lineage>
</organism>
<dbReference type="PANTHER" id="PTHR31061">
    <property type="entry name" value="LD22376P"/>
    <property type="match status" value="1"/>
</dbReference>
<name>A0AAD6RFS3_9ROSI</name>
<feature type="transmembrane region" description="Helical" evidence="2">
    <location>
        <begin position="236"/>
        <end position="254"/>
    </location>
</feature>
<comment type="caution">
    <text evidence="3">The sequence shown here is derived from an EMBL/GenBank/DDBJ whole genome shotgun (WGS) entry which is preliminary data.</text>
</comment>
<evidence type="ECO:0000313" key="4">
    <source>
        <dbReference type="Proteomes" id="UP001164929"/>
    </source>
</evidence>
<gene>
    <name evidence="3" type="ORF">NC653_007047</name>
</gene>
<feature type="region of interest" description="Disordered" evidence="1">
    <location>
        <begin position="85"/>
        <end position="117"/>
    </location>
</feature>
<proteinExistence type="predicted"/>
<accession>A0AAD6RFS3</accession>
<keyword evidence="4" id="KW-1185">Reference proteome</keyword>
<sequence length="374" mass="41720">MMEHKLSSMEKTFTPSPIKELCHLAQKRNTIKLVKGFPNDDLGYVGQPGSRLFKYFNLHLPGLQLRNTGSEATGRKKEYKGEGEPLLLHNPFSLSNEEEEEETTAPPSTSSSNAPPPAQRLLSLDVFRGLAIAPMILVDDAGGAFPCINHSPWFGVTLSDLMVAFWLYGLYDPDLEFEVPSTHLFGYKSGSKITSSTRFTWLVPCSIDSKGILSSVIYLFILRATCRGCICGRRVLSLYITGYVLKLLGRFPILNIHLISMISTRILSFSVKCSFLLTITYVELCVHYGGSIRLGFNDYLLHNKKPTMVLQWMGMNALIIYALAACDLFTAAIQGFYRGSPENNLEDFEFLVMKNIIARAYSLAKLLPTIQGSD</sequence>
<feature type="compositionally biased region" description="Low complexity" evidence="1">
    <location>
        <begin position="104"/>
        <end position="113"/>
    </location>
</feature>
<dbReference type="PANTHER" id="PTHR31061:SF23">
    <property type="entry name" value="OS05G0155700 PROTEIN"/>
    <property type="match status" value="1"/>
</dbReference>
<evidence type="ECO:0000313" key="3">
    <source>
        <dbReference type="EMBL" id="KAJ7008233.1"/>
    </source>
</evidence>
<protein>
    <submittedName>
        <fullName evidence="3">Uncharacterized protein</fullName>
    </submittedName>
</protein>
<reference evidence="3" key="1">
    <citation type="journal article" date="2023" name="Mol. Ecol. Resour.">
        <title>Chromosome-level genome assembly of a triploid poplar Populus alba 'Berolinensis'.</title>
        <authorList>
            <person name="Chen S."/>
            <person name="Yu Y."/>
            <person name="Wang X."/>
            <person name="Wang S."/>
            <person name="Zhang T."/>
            <person name="Zhou Y."/>
            <person name="He R."/>
            <person name="Meng N."/>
            <person name="Wang Y."/>
            <person name="Liu W."/>
            <person name="Liu Z."/>
            <person name="Liu J."/>
            <person name="Guo Q."/>
            <person name="Huang H."/>
            <person name="Sederoff R.R."/>
            <person name="Wang G."/>
            <person name="Qu G."/>
            <person name="Chen S."/>
        </authorList>
    </citation>
    <scope>NUCLEOTIDE SEQUENCE</scope>
    <source>
        <strain evidence="3">SC-2020</strain>
    </source>
</reference>